<keyword evidence="2" id="KW-1185">Reference proteome</keyword>
<protein>
    <submittedName>
        <fullName evidence="1">Uncharacterized protein</fullName>
    </submittedName>
</protein>
<accession>A0ACC3DLB6</accession>
<organism evidence="1 2">
    <name type="scientific">Coniosporium uncinatum</name>
    <dbReference type="NCBI Taxonomy" id="93489"/>
    <lineage>
        <taxon>Eukaryota</taxon>
        <taxon>Fungi</taxon>
        <taxon>Dikarya</taxon>
        <taxon>Ascomycota</taxon>
        <taxon>Pezizomycotina</taxon>
        <taxon>Dothideomycetes</taxon>
        <taxon>Dothideomycetes incertae sedis</taxon>
        <taxon>Coniosporium</taxon>
    </lineage>
</organism>
<evidence type="ECO:0000313" key="2">
    <source>
        <dbReference type="Proteomes" id="UP001186974"/>
    </source>
</evidence>
<gene>
    <name evidence="1" type="ORF">LTS18_010697</name>
</gene>
<proteinExistence type="predicted"/>
<sequence length="121" mass="12731">KTVVDPPTEALTGRFAMELANDSTDEMGAMTPDSDKLAVDGATRVGVLGRLAIELASDSIADTLAALEGMGARELATDNKEERMAGSLAWGKSTVMDADVDKLPGRPPIELARDRMDEIAA</sequence>
<name>A0ACC3DLB6_9PEZI</name>
<comment type="caution">
    <text evidence="1">The sequence shown here is derived from an EMBL/GenBank/DDBJ whole genome shotgun (WGS) entry which is preliminary data.</text>
</comment>
<dbReference type="Proteomes" id="UP001186974">
    <property type="component" value="Unassembled WGS sequence"/>
</dbReference>
<dbReference type="EMBL" id="JAWDJW010003006">
    <property type="protein sequence ID" value="KAK3077295.1"/>
    <property type="molecule type" value="Genomic_DNA"/>
</dbReference>
<feature type="non-terminal residue" evidence="1">
    <location>
        <position position="1"/>
    </location>
</feature>
<evidence type="ECO:0000313" key="1">
    <source>
        <dbReference type="EMBL" id="KAK3077295.1"/>
    </source>
</evidence>
<reference evidence="1" key="1">
    <citation type="submission" date="2024-09" db="EMBL/GenBank/DDBJ databases">
        <title>Black Yeasts Isolated from many extreme environments.</title>
        <authorList>
            <person name="Coleine C."/>
            <person name="Stajich J.E."/>
            <person name="Selbmann L."/>
        </authorList>
    </citation>
    <scope>NUCLEOTIDE SEQUENCE</scope>
    <source>
        <strain evidence="1">CCFEE 5737</strain>
    </source>
</reference>